<gene>
    <name evidence="2" type="ORF">K0M31_008371</name>
</gene>
<dbReference type="AlphaFoldDB" id="A0AA40FQU9"/>
<reference evidence="2" key="1">
    <citation type="submission" date="2021-10" db="EMBL/GenBank/DDBJ databases">
        <title>Melipona bicolor Genome sequencing and assembly.</title>
        <authorList>
            <person name="Araujo N.S."/>
            <person name="Arias M.C."/>
        </authorList>
    </citation>
    <scope>NUCLEOTIDE SEQUENCE</scope>
    <source>
        <strain evidence="2">USP_2M_L1-L4_2017</strain>
        <tissue evidence="2">Whole body</tissue>
    </source>
</reference>
<proteinExistence type="predicted"/>
<evidence type="ECO:0000313" key="3">
    <source>
        <dbReference type="Proteomes" id="UP001177670"/>
    </source>
</evidence>
<name>A0AA40FQU9_9HYME</name>
<feature type="region of interest" description="Disordered" evidence="1">
    <location>
        <begin position="54"/>
        <end position="158"/>
    </location>
</feature>
<dbReference type="EMBL" id="JAHYIQ010000020">
    <property type="protein sequence ID" value="KAK1123673.1"/>
    <property type="molecule type" value="Genomic_DNA"/>
</dbReference>
<organism evidence="2 3">
    <name type="scientific">Melipona bicolor</name>
    <dbReference type="NCBI Taxonomy" id="60889"/>
    <lineage>
        <taxon>Eukaryota</taxon>
        <taxon>Metazoa</taxon>
        <taxon>Ecdysozoa</taxon>
        <taxon>Arthropoda</taxon>
        <taxon>Hexapoda</taxon>
        <taxon>Insecta</taxon>
        <taxon>Pterygota</taxon>
        <taxon>Neoptera</taxon>
        <taxon>Endopterygota</taxon>
        <taxon>Hymenoptera</taxon>
        <taxon>Apocrita</taxon>
        <taxon>Aculeata</taxon>
        <taxon>Apoidea</taxon>
        <taxon>Anthophila</taxon>
        <taxon>Apidae</taxon>
        <taxon>Melipona</taxon>
    </lineage>
</organism>
<accession>A0AA40FQU9</accession>
<protein>
    <submittedName>
        <fullName evidence="2">Uncharacterized protein</fullName>
    </submittedName>
</protein>
<sequence length="158" mass="16975">MFEQRGLVGLVWVVGLMRVTGFLVLMSALSRGADSITGQGLLRQTAPSPPILDISRGNRRYSQQHYHRERGVGTRGHFSTASGPGDARVEEKAARSSDGPASTPTKSGRDEGEGRVEIRDETGGNWPDRTVREIGSGRAEAATQGWRDAASSNVPAKM</sequence>
<evidence type="ECO:0000313" key="2">
    <source>
        <dbReference type="EMBL" id="KAK1123673.1"/>
    </source>
</evidence>
<evidence type="ECO:0000256" key="1">
    <source>
        <dbReference type="SAM" id="MobiDB-lite"/>
    </source>
</evidence>
<comment type="caution">
    <text evidence="2">The sequence shown here is derived from an EMBL/GenBank/DDBJ whole genome shotgun (WGS) entry which is preliminary data.</text>
</comment>
<feature type="compositionally biased region" description="Basic and acidic residues" evidence="1">
    <location>
        <begin position="107"/>
        <end position="122"/>
    </location>
</feature>
<dbReference type="Proteomes" id="UP001177670">
    <property type="component" value="Unassembled WGS sequence"/>
</dbReference>
<keyword evidence="3" id="KW-1185">Reference proteome</keyword>